<dbReference type="InterPro" id="IPR023213">
    <property type="entry name" value="CAT-like_dom_sf"/>
</dbReference>
<protein>
    <recommendedName>
        <fullName evidence="5">Benzyl alcohol O-benzoyltransferase</fullName>
    </recommendedName>
</protein>
<dbReference type="Pfam" id="PF02458">
    <property type="entry name" value="Transferase"/>
    <property type="match status" value="2"/>
</dbReference>
<dbReference type="PANTHER" id="PTHR31147">
    <property type="entry name" value="ACYL TRANSFERASE 4"/>
    <property type="match status" value="1"/>
</dbReference>
<dbReference type="GO" id="GO:0016740">
    <property type="term" value="F:transferase activity"/>
    <property type="evidence" value="ECO:0007669"/>
    <property type="project" value="UniProtKB-KW"/>
</dbReference>
<sequence length="519" mass="57377">MAFSQQVESSSPSIVFPVRRRQPELIAPATPTPHETKLLSDIDEQAGLRANIPIIQFYRNEPSMAGKDPVEVIRNAIAQALVFYYPLAGRIKETDSGNKLMVDCNEEGVMFIEADADVTLEQFGEIKPPFPCFQELLYDAAVPEGVLNTPILLIQFNSVGRNIALYMQGGGVGTSFILIIYLEGMSTGREMCEGSFPVPRSKMSAGEFLPPSQSPWKNICLIPAKVTRLKCGGFIFALRFNHTMVDGVGTVHFMLAVTGIAKGAKQPPIQPSWHRELLNARDQPRVTFNHLEYEQLTDIQTDAVLTSTELSERSFFFGPTEIAAIRNLLPRDLDSNSTTFEVLTSYIWRCRTKVLQPNPNEEVRMMCIVDARDKFNPPIPFGYYGNCFAFPAAVTTAGELCEKPLEFAVELIKKTRDEVSEEYIHSVADLMVTKGKPLFTIVRSCLVLDTTYAGLRDLNFGWGKAVYGGIAKPGAGAFPSVHFHVPGQNAKGEEGILVLIALPTKVMLAFAKELDDLIA</sequence>
<dbReference type="Gene3D" id="3.30.559.10">
    <property type="entry name" value="Chloramphenicol acetyltransferase-like domain"/>
    <property type="match status" value="2"/>
</dbReference>
<comment type="similarity">
    <text evidence="1">Belongs to the plant acyltransferase family.</text>
</comment>
<dbReference type="AlphaFoldDB" id="A0A2Z6LQP9"/>
<evidence type="ECO:0000256" key="2">
    <source>
        <dbReference type="ARBA" id="ARBA00022679"/>
    </source>
</evidence>
<evidence type="ECO:0000256" key="1">
    <source>
        <dbReference type="ARBA" id="ARBA00009861"/>
    </source>
</evidence>
<keyword evidence="4" id="KW-1185">Reference proteome</keyword>
<dbReference type="PANTHER" id="PTHR31147:SF66">
    <property type="entry name" value="OS05G0315700 PROTEIN"/>
    <property type="match status" value="1"/>
</dbReference>
<organism evidence="3 4">
    <name type="scientific">Trifolium subterraneum</name>
    <name type="common">Subterranean clover</name>
    <dbReference type="NCBI Taxonomy" id="3900"/>
    <lineage>
        <taxon>Eukaryota</taxon>
        <taxon>Viridiplantae</taxon>
        <taxon>Streptophyta</taxon>
        <taxon>Embryophyta</taxon>
        <taxon>Tracheophyta</taxon>
        <taxon>Spermatophyta</taxon>
        <taxon>Magnoliopsida</taxon>
        <taxon>eudicotyledons</taxon>
        <taxon>Gunneridae</taxon>
        <taxon>Pentapetalae</taxon>
        <taxon>rosids</taxon>
        <taxon>fabids</taxon>
        <taxon>Fabales</taxon>
        <taxon>Fabaceae</taxon>
        <taxon>Papilionoideae</taxon>
        <taxon>50 kb inversion clade</taxon>
        <taxon>NPAAA clade</taxon>
        <taxon>Hologalegina</taxon>
        <taxon>IRL clade</taxon>
        <taxon>Trifolieae</taxon>
        <taxon>Trifolium</taxon>
    </lineage>
</organism>
<dbReference type="EMBL" id="DF973229">
    <property type="protein sequence ID" value="GAU21424.1"/>
    <property type="molecule type" value="Genomic_DNA"/>
</dbReference>
<dbReference type="Proteomes" id="UP000242715">
    <property type="component" value="Unassembled WGS sequence"/>
</dbReference>
<name>A0A2Z6LQP9_TRISU</name>
<reference evidence="4" key="1">
    <citation type="journal article" date="2017" name="Front. Plant Sci.">
        <title>Climate Clever Clovers: New Paradigm to Reduce the Environmental Footprint of Ruminants by Breeding Low Methanogenic Forages Utilizing Haplotype Variation.</title>
        <authorList>
            <person name="Kaur P."/>
            <person name="Appels R."/>
            <person name="Bayer P.E."/>
            <person name="Keeble-Gagnere G."/>
            <person name="Wang J."/>
            <person name="Hirakawa H."/>
            <person name="Shirasawa K."/>
            <person name="Vercoe P."/>
            <person name="Stefanova K."/>
            <person name="Durmic Z."/>
            <person name="Nichols P."/>
            <person name="Revell C."/>
            <person name="Isobe S.N."/>
            <person name="Edwards D."/>
            <person name="Erskine W."/>
        </authorList>
    </citation>
    <scope>NUCLEOTIDE SEQUENCE [LARGE SCALE GENOMIC DNA]</scope>
    <source>
        <strain evidence="4">cv. Daliak</strain>
    </source>
</reference>
<evidence type="ECO:0008006" key="5">
    <source>
        <dbReference type="Google" id="ProtNLM"/>
    </source>
</evidence>
<accession>A0A2Z6LQP9</accession>
<gene>
    <name evidence="3" type="ORF">TSUD_32550</name>
</gene>
<evidence type="ECO:0000313" key="3">
    <source>
        <dbReference type="EMBL" id="GAU21424.1"/>
    </source>
</evidence>
<keyword evidence="2" id="KW-0808">Transferase</keyword>
<dbReference type="InterPro" id="IPR050898">
    <property type="entry name" value="Plant_acyltransferase"/>
</dbReference>
<evidence type="ECO:0000313" key="4">
    <source>
        <dbReference type="Proteomes" id="UP000242715"/>
    </source>
</evidence>
<proteinExistence type="inferred from homology"/>
<dbReference type="OrthoDB" id="444127at2759"/>